<dbReference type="InterPro" id="IPR011990">
    <property type="entry name" value="TPR-like_helical_dom_sf"/>
</dbReference>
<dbReference type="GO" id="GO:0006508">
    <property type="term" value="P:proteolysis"/>
    <property type="evidence" value="ECO:0007669"/>
    <property type="project" value="InterPro"/>
</dbReference>
<dbReference type="InterPro" id="IPR005314">
    <property type="entry name" value="Peptidase_C50"/>
</dbReference>
<keyword evidence="3" id="KW-0378">Hydrolase</keyword>
<dbReference type="Proteomes" id="UP000683000">
    <property type="component" value="Unassembled WGS sequence"/>
</dbReference>
<dbReference type="PANTHER" id="PTHR12792:SF0">
    <property type="entry name" value="SEPARIN"/>
    <property type="match status" value="1"/>
</dbReference>
<keyword evidence="4" id="KW-0159">Chromosome partition</keyword>
<accession>A0A8I2YJD1</accession>
<organism evidence="7 8">
    <name type="scientific">Boletus reticuloceps</name>
    <dbReference type="NCBI Taxonomy" id="495285"/>
    <lineage>
        <taxon>Eukaryota</taxon>
        <taxon>Fungi</taxon>
        <taxon>Dikarya</taxon>
        <taxon>Basidiomycota</taxon>
        <taxon>Agaricomycotina</taxon>
        <taxon>Agaricomycetes</taxon>
        <taxon>Agaricomycetidae</taxon>
        <taxon>Boletales</taxon>
        <taxon>Boletineae</taxon>
        <taxon>Boletaceae</taxon>
        <taxon>Boletoideae</taxon>
        <taxon>Boletus</taxon>
    </lineage>
</organism>
<comment type="catalytic activity">
    <reaction evidence="1">
        <text>All bonds known to be hydrolyzed by this endopeptidase have arginine in P1 and an acidic residue in P4. P6 is often occupied by an acidic residue or by a hydroxy-amino-acid residue, the phosphorylation of which enhances cleavage.</text>
        <dbReference type="EC" id="3.4.22.49"/>
    </reaction>
</comment>
<evidence type="ECO:0000256" key="2">
    <source>
        <dbReference type="ARBA" id="ARBA00012489"/>
    </source>
</evidence>
<dbReference type="Gene3D" id="1.25.40.10">
    <property type="entry name" value="Tetratricopeptide repeat domain"/>
    <property type="match status" value="1"/>
</dbReference>
<sequence>MPPTKIANSTRRTTRTKSKTTPDDLATKLVSKSTLHGARPLLAKQPFKVEPSPPTTEDERTNCMRMVNLSLQNLSVVTQSGWKFSLEGTKNARNASANTSKVDDATRTARKALGRLRRIAPDDLDVERAACSITGKLITLELYEEAIQFLGDMHPCLLRIAATGQSSDEIPSPLHLLSLPHPTSDDPTVLTLLITFVTHALNALLFLLLRPSPPFSVSTLVTTLQHSHSLLAWASNMKHVNILDKTRDALLTKAYTFINKACTALSSGSRSSADPKSIFYLRIYALSCLLYTTPGTVKSATFWDQVHKACLSCARAFSSEPAEEKRDSTFAACISGSLSELIRLAQNLHERTFSEGRSFVQMCETWMSFAQKGDISTMDHISELMGIPCTSFSRSNLHSVAIASKPAILSSSYSVDSLAARVGALKLGDSTSATGAEPASHRTTKDAALVECAQCCGIFIKATASLDSEAPELARHAKEATDALHRYCQLVTKLDSFISPNSAHPSTASSVPNSTSNSSTMDAEVLRARGKLERAVERLRRTGLRVLDALQTQNEDSRTAAMSLLEVIATTLESNLTEDGTCFRQSSETKSTLTSLVDVLFSLARSRLLPADVESYTPTLSYIERAVVAVSAIPSGTITSEDTATFFRCISGTLHNLGGTLYTAGRLGGAVRFLKEGCVLGRRVVAMYGTDQQIEENGKEKEGRQQLEEQLFRRYELLGVCHSKIGDRKLAYECFVESVRTFPYTHHLSSFSSLEPFAPSAPLTLKQLSSIVERLTYTATCELFLPPARVALSHISHAFSRSESTAESTSTPEPISTFPSNPRSAAEIVGALLTHQLTMLEGIGHKDGVRDVRRHLLEELLSVYNPSWAPTQRARVLVTALGVAWRDGQGEGDASTRFDVDRMGQEALELLGQETSYSVGMASLVPQLKLSTHMWMALHAYHRLPAGVEMMHAVSTYVEEACSVLDSSLYGKAVASASPRRKPAGASSGAKTTRSTYGASRIRGRLGVDVVTKYSKKEKVVVGPSKSQPHKVSLDTGEHTPCNAPMVKRQLVVFNFESVLGLIQMNVHLLGLLGLIVLKVRLLGTLKRVCECQGLPAQAYSVICVDLAREFVKLGKSKRASALFNKCANALKAGEVPDEVRLQYLLGRAEVLALGDNVGASASAYRDAQSLEAAVAAEDKTMPTAKRIRMRVERLERAALACRVFAAIQYTKDNIVGALCSMLQSLRLWNRAIDALSRLAPPSYTNTASKSTESENPFQVPSKTDQNQASSTAPAHSKATPTPTDALSWRLLSHLVSTLFSLAHAYYVRGSPREALYFVQQVLDLAESTRAPAVVARACILRGEVLLGQGALNEGREALEKAASLLGGVLGIDSADAQRLKGDYEVVCEEGHVVVEVGDGVKDREEGDPREHYERAWKMLDELERKIMSFDGGRRKSSLEPVGTLVHGGQGMVVPRLSSAILRRHIWLLRNDGGIILKDLVERLMALPPSAEIKGEEHAIMGKLTLHRVYEQFRSDMFLSSLPESTVALPMGMSGEKERSLVPANRDILGALEDAEKLFWADLALTSRRGAVAHVREASVLLAMIRALQSSLGKGNADAPLLAARLLDASSAITLHREMLEAIPHKFTDVKADDLQWPVMTTDGSPLAVDLRRCNPFGASVPSAPDSDDNDARRAYWSALEKKYASLVFSPSSLVESPPKLPPHWTVIHITLTPDKSSMFISRLHTPSSQPLLFCVPLRGRRDTEEGDESRLTLEDALRELREIVRLSDEGTRQAVYVKSDDAQARTEWWAERAALDKRLQVLLENIEFCWLGAFKTILSPPTTLSAGLVEDLRTRLEKLFKRSLPRVKRKTKLRLDDALLACFSNLSPKCRDEELEDLVYFILDLYQFHGVAIAISEVDMDQVTVDLRTVLEEHAAARRKAQVMPVQDSHTFLVLDRSLQSIPWESLPVLRGQSVSRIPSLEFLLDRVHLAAMERERDGEDKDAVIDRIRVDAHKTYYVLNPSGDLKGTEGRFSSWLKGMHKVGWEGITGRAPSEQELLSALSRKDLVIYFGHGGGEQYARSHKIRHLPRCAATMLWGCSSGALREMGEFDRIGTPYNYMVAGCPTLVANLWDVTDRDVDKFTQGVFDQLGLGREGTGQGGEGTSVVTAVARSREVCKLKYLTGAAPVVYGIPFYL</sequence>
<feature type="region of interest" description="Disordered" evidence="5">
    <location>
        <begin position="801"/>
        <end position="821"/>
    </location>
</feature>
<gene>
    <name evidence="7" type="ORF">JVT61DRAFT_6690</name>
</gene>
<feature type="domain" description="Peptidase C50" evidence="6">
    <location>
        <begin position="1994"/>
        <end position="2091"/>
    </location>
</feature>
<evidence type="ECO:0000256" key="5">
    <source>
        <dbReference type="SAM" id="MobiDB-lite"/>
    </source>
</evidence>
<dbReference type="GO" id="GO:0072686">
    <property type="term" value="C:mitotic spindle"/>
    <property type="evidence" value="ECO:0007669"/>
    <property type="project" value="TreeGrafter"/>
</dbReference>
<dbReference type="GO" id="GO:0044732">
    <property type="term" value="C:mitotic spindle pole body"/>
    <property type="evidence" value="ECO:0007669"/>
    <property type="project" value="TreeGrafter"/>
</dbReference>
<evidence type="ECO:0000256" key="1">
    <source>
        <dbReference type="ARBA" id="ARBA00000451"/>
    </source>
</evidence>
<feature type="region of interest" description="Disordered" evidence="5">
    <location>
        <begin position="1244"/>
        <end position="1281"/>
    </location>
</feature>
<evidence type="ECO:0000313" key="7">
    <source>
        <dbReference type="EMBL" id="KAG6373091.1"/>
    </source>
</evidence>
<dbReference type="GO" id="GO:0051307">
    <property type="term" value="P:meiotic chromosome separation"/>
    <property type="evidence" value="ECO:0007669"/>
    <property type="project" value="TreeGrafter"/>
</dbReference>
<evidence type="ECO:0000259" key="6">
    <source>
        <dbReference type="PROSITE" id="PS51700"/>
    </source>
</evidence>
<dbReference type="Pfam" id="PF03568">
    <property type="entry name" value="Separin_C"/>
    <property type="match status" value="1"/>
</dbReference>
<feature type="region of interest" description="Disordered" evidence="5">
    <location>
        <begin position="1"/>
        <end position="59"/>
    </location>
</feature>
<name>A0A8I2YJD1_9AGAM</name>
<dbReference type="InterPro" id="IPR019734">
    <property type="entry name" value="TPR_rpt"/>
</dbReference>
<dbReference type="OrthoDB" id="10255632at2759"/>
<dbReference type="PROSITE" id="PS51700">
    <property type="entry name" value="SEPARIN"/>
    <property type="match status" value="1"/>
</dbReference>
<dbReference type="SUPFAM" id="SSF48452">
    <property type="entry name" value="TPR-like"/>
    <property type="match status" value="1"/>
</dbReference>
<evidence type="ECO:0000256" key="3">
    <source>
        <dbReference type="ARBA" id="ARBA00022801"/>
    </source>
</evidence>
<dbReference type="GO" id="GO:0005737">
    <property type="term" value="C:cytoplasm"/>
    <property type="evidence" value="ECO:0007669"/>
    <property type="project" value="TreeGrafter"/>
</dbReference>
<protein>
    <recommendedName>
        <fullName evidence="2">separase</fullName>
        <ecNumber evidence="2">3.4.22.49</ecNumber>
    </recommendedName>
</protein>
<comment type="caution">
    <text evidence="7">The sequence shown here is derived from an EMBL/GenBank/DDBJ whole genome shotgun (WGS) entry which is preliminary data.</text>
</comment>
<dbReference type="InterPro" id="IPR030397">
    <property type="entry name" value="SEPARIN_core_dom"/>
</dbReference>
<dbReference type="SMART" id="SM00028">
    <property type="entry name" value="TPR"/>
    <property type="match status" value="3"/>
</dbReference>
<dbReference type="GO" id="GO:0005634">
    <property type="term" value="C:nucleus"/>
    <property type="evidence" value="ECO:0007669"/>
    <property type="project" value="InterPro"/>
</dbReference>
<evidence type="ECO:0000256" key="4">
    <source>
        <dbReference type="ARBA" id="ARBA00022829"/>
    </source>
</evidence>
<dbReference type="EMBL" id="JAGFBS010000023">
    <property type="protein sequence ID" value="KAG6373091.1"/>
    <property type="molecule type" value="Genomic_DNA"/>
</dbReference>
<proteinExistence type="predicted"/>
<dbReference type="PANTHER" id="PTHR12792">
    <property type="entry name" value="EXTRA SPINDLE POLES 1-RELATED"/>
    <property type="match status" value="1"/>
</dbReference>
<dbReference type="EC" id="3.4.22.49" evidence="2"/>
<feature type="compositionally biased region" description="Low complexity" evidence="5">
    <location>
        <begin position="801"/>
        <end position="820"/>
    </location>
</feature>
<dbReference type="GO" id="GO:0004197">
    <property type="term" value="F:cysteine-type endopeptidase activity"/>
    <property type="evidence" value="ECO:0007669"/>
    <property type="project" value="InterPro"/>
</dbReference>
<evidence type="ECO:0000313" key="8">
    <source>
        <dbReference type="Proteomes" id="UP000683000"/>
    </source>
</evidence>
<keyword evidence="8" id="KW-1185">Reference proteome</keyword>
<reference evidence="7" key="1">
    <citation type="submission" date="2021-03" db="EMBL/GenBank/DDBJ databases">
        <title>Evolutionary innovations through gain and loss of genes in the ectomycorrhizal Boletales.</title>
        <authorList>
            <person name="Wu G."/>
            <person name="Miyauchi S."/>
            <person name="Morin E."/>
            <person name="Yang Z.-L."/>
            <person name="Xu J."/>
            <person name="Martin F.M."/>
        </authorList>
    </citation>
    <scope>NUCLEOTIDE SEQUENCE</scope>
    <source>
        <strain evidence="7">BR01</strain>
    </source>
</reference>